<comment type="similarity">
    <text evidence="5">Belongs to the Omp25/RopB family.</text>
</comment>
<dbReference type="Proteomes" id="UP000295097">
    <property type="component" value="Unassembled WGS sequence"/>
</dbReference>
<evidence type="ECO:0000313" key="8">
    <source>
        <dbReference type="EMBL" id="TCT33116.1"/>
    </source>
</evidence>
<dbReference type="InterPro" id="IPR051692">
    <property type="entry name" value="OMP-like"/>
</dbReference>
<evidence type="ECO:0000256" key="6">
    <source>
        <dbReference type="SAM" id="SignalP"/>
    </source>
</evidence>
<dbReference type="SUPFAM" id="SSF56925">
    <property type="entry name" value="OMPA-like"/>
    <property type="match status" value="1"/>
</dbReference>
<feature type="domain" description="Outer membrane protein beta-barrel" evidence="7">
    <location>
        <begin position="38"/>
        <end position="220"/>
    </location>
</feature>
<dbReference type="OrthoDB" id="7916126at2"/>
<keyword evidence="9" id="KW-1185">Reference proteome</keyword>
<evidence type="ECO:0000256" key="2">
    <source>
        <dbReference type="ARBA" id="ARBA00022729"/>
    </source>
</evidence>
<dbReference type="Pfam" id="PF13505">
    <property type="entry name" value="OMP_b-brl"/>
    <property type="match status" value="1"/>
</dbReference>
<dbReference type="PANTHER" id="PTHR34001">
    <property type="entry name" value="BLL7405 PROTEIN"/>
    <property type="match status" value="1"/>
</dbReference>
<comment type="subcellular location">
    <subcellularLocation>
        <location evidence="1">Cell outer membrane</location>
    </subcellularLocation>
</comment>
<keyword evidence="4" id="KW-0998">Cell outer membrane</keyword>
<proteinExistence type="inferred from homology"/>
<dbReference type="AlphaFoldDB" id="A0A4R3NJJ6"/>
<sequence length="220" mass="23674">MKKILLASAAVVAMSSSAFAADVVMQPQPSEPYIAPVATPQTFSWSGWYLGATAGYDWAHTKLQSSTQMNDADYGGFKIGGFGGYNYQLDNNVVLGVEGEFDYNTDNEKAMNLAKFGYDWEGSVRGRVGYAFDNALLYGTAGWAIANGYAEAPGVSTENQAFNGYTVGAGLDYAFTNNVFGRLEYRYTDFGSHDLGGAFDGIKAKDFTSNRVMAGVGVKF</sequence>
<dbReference type="RefSeq" id="WP_132313742.1">
    <property type="nucleotide sequence ID" value="NZ_SMAR01000034.1"/>
</dbReference>
<evidence type="ECO:0000256" key="3">
    <source>
        <dbReference type="ARBA" id="ARBA00023136"/>
    </source>
</evidence>
<name>A0A4R3NJJ6_9HYPH</name>
<gene>
    <name evidence="8" type="ORF">EDC90_103438</name>
</gene>
<dbReference type="EMBL" id="SMAR01000034">
    <property type="protein sequence ID" value="TCT33116.1"/>
    <property type="molecule type" value="Genomic_DNA"/>
</dbReference>
<keyword evidence="3" id="KW-0472">Membrane</keyword>
<evidence type="ECO:0000256" key="1">
    <source>
        <dbReference type="ARBA" id="ARBA00004442"/>
    </source>
</evidence>
<dbReference type="PANTHER" id="PTHR34001:SF3">
    <property type="entry name" value="BLL7405 PROTEIN"/>
    <property type="match status" value="1"/>
</dbReference>
<protein>
    <submittedName>
        <fullName evidence="8">Outer membrane immunogenic protein</fullName>
    </submittedName>
</protein>
<feature type="signal peptide" evidence="6">
    <location>
        <begin position="1"/>
        <end position="20"/>
    </location>
</feature>
<dbReference type="GO" id="GO:0009279">
    <property type="term" value="C:cell outer membrane"/>
    <property type="evidence" value="ECO:0007669"/>
    <property type="project" value="UniProtKB-SubCell"/>
</dbReference>
<dbReference type="Gene3D" id="2.40.160.20">
    <property type="match status" value="1"/>
</dbReference>
<feature type="chain" id="PRO_5020216487" evidence="6">
    <location>
        <begin position="21"/>
        <end position="220"/>
    </location>
</feature>
<dbReference type="InterPro" id="IPR027385">
    <property type="entry name" value="Beta-barrel_OMP"/>
</dbReference>
<dbReference type="InterPro" id="IPR011250">
    <property type="entry name" value="OMP/PagP_B-barrel"/>
</dbReference>
<evidence type="ECO:0000259" key="7">
    <source>
        <dbReference type="Pfam" id="PF13505"/>
    </source>
</evidence>
<evidence type="ECO:0000313" key="9">
    <source>
        <dbReference type="Proteomes" id="UP000295097"/>
    </source>
</evidence>
<comment type="caution">
    <text evidence="8">The sequence shown here is derived from an EMBL/GenBank/DDBJ whole genome shotgun (WGS) entry which is preliminary data.</text>
</comment>
<reference evidence="8 9" key="1">
    <citation type="submission" date="2019-03" db="EMBL/GenBank/DDBJ databases">
        <title>Freshwater and sediment microbial communities from various areas in North America, analyzing microbe dynamics in response to fracking.</title>
        <authorList>
            <person name="Lamendella R."/>
        </authorList>
    </citation>
    <scope>NUCLEOTIDE SEQUENCE [LARGE SCALE GENOMIC DNA]</scope>
    <source>
        <strain evidence="8 9">175.2</strain>
    </source>
</reference>
<evidence type="ECO:0000256" key="5">
    <source>
        <dbReference type="ARBA" id="ARBA00038306"/>
    </source>
</evidence>
<keyword evidence="2 6" id="KW-0732">Signal</keyword>
<organism evidence="8 9">
    <name type="scientific">Martelella mediterranea</name>
    <dbReference type="NCBI Taxonomy" id="293089"/>
    <lineage>
        <taxon>Bacteria</taxon>
        <taxon>Pseudomonadati</taxon>
        <taxon>Pseudomonadota</taxon>
        <taxon>Alphaproteobacteria</taxon>
        <taxon>Hyphomicrobiales</taxon>
        <taxon>Aurantimonadaceae</taxon>
        <taxon>Martelella</taxon>
    </lineage>
</organism>
<evidence type="ECO:0000256" key="4">
    <source>
        <dbReference type="ARBA" id="ARBA00023237"/>
    </source>
</evidence>
<accession>A0A4R3NJJ6</accession>